<dbReference type="EMBL" id="LWDX02046249">
    <property type="protein sequence ID" value="OEL22144.1"/>
    <property type="molecule type" value="Genomic_DNA"/>
</dbReference>
<gene>
    <name evidence="1" type="ORF">BAE44_0016838</name>
</gene>
<evidence type="ECO:0000313" key="1">
    <source>
        <dbReference type="EMBL" id="OEL22144.1"/>
    </source>
</evidence>
<evidence type="ECO:0000313" key="2">
    <source>
        <dbReference type="Proteomes" id="UP000095767"/>
    </source>
</evidence>
<protein>
    <submittedName>
        <fullName evidence="1">Uncharacterized protein</fullName>
    </submittedName>
</protein>
<proteinExistence type="predicted"/>
<dbReference type="Proteomes" id="UP000095767">
    <property type="component" value="Unassembled WGS sequence"/>
</dbReference>
<accession>A0A1E5VAV1</accession>
<comment type="caution">
    <text evidence="1">The sequence shown here is derived from an EMBL/GenBank/DDBJ whole genome shotgun (WGS) entry which is preliminary data.</text>
</comment>
<name>A0A1E5VAV1_9POAL</name>
<reference evidence="1 2" key="1">
    <citation type="submission" date="2016-09" db="EMBL/GenBank/DDBJ databases">
        <title>The draft genome of Dichanthelium oligosanthes: A C3 panicoid grass species.</title>
        <authorList>
            <person name="Studer A.J."/>
            <person name="Schnable J.C."/>
            <person name="Brutnell T.P."/>
        </authorList>
    </citation>
    <scope>NUCLEOTIDE SEQUENCE [LARGE SCALE GENOMIC DNA]</scope>
    <source>
        <strain evidence="2">cv. Kellogg 1175</strain>
        <tissue evidence="1">Leaf</tissue>
    </source>
</reference>
<dbReference type="AlphaFoldDB" id="A0A1E5VAV1"/>
<sequence length="166" mass="18264">MVFGKAEATVGEIEGKGLGWTAWLLNRTVASFDEAIIRDSLEQWVREPDFTYMGNLSSASTALIDDEQRKRRVKYSVRAFGFAISMLSANLGSASSNLFKVASAVYSIAFIADVGFAKMVPSWDSTMVYISSFLQVLASYFLLVSSNKVHSLLSHSIEALKLCLID</sequence>
<dbReference type="STRING" id="888268.A0A1E5VAV1"/>
<organism evidence="1 2">
    <name type="scientific">Dichanthelium oligosanthes</name>
    <dbReference type="NCBI Taxonomy" id="888268"/>
    <lineage>
        <taxon>Eukaryota</taxon>
        <taxon>Viridiplantae</taxon>
        <taxon>Streptophyta</taxon>
        <taxon>Embryophyta</taxon>
        <taxon>Tracheophyta</taxon>
        <taxon>Spermatophyta</taxon>
        <taxon>Magnoliopsida</taxon>
        <taxon>Liliopsida</taxon>
        <taxon>Poales</taxon>
        <taxon>Poaceae</taxon>
        <taxon>PACMAD clade</taxon>
        <taxon>Panicoideae</taxon>
        <taxon>Panicodae</taxon>
        <taxon>Paniceae</taxon>
        <taxon>Dichantheliinae</taxon>
        <taxon>Dichanthelium</taxon>
    </lineage>
</organism>
<keyword evidence="2" id="KW-1185">Reference proteome</keyword>
<dbReference type="OrthoDB" id="1862401at2759"/>